<evidence type="ECO:0000256" key="2">
    <source>
        <dbReference type="ARBA" id="ARBA00022900"/>
    </source>
</evidence>
<organism evidence="5">
    <name type="scientific">Amblyomma cajennense</name>
    <name type="common">Cayenne tick</name>
    <name type="synonym">Acarus cajennensis</name>
    <dbReference type="NCBI Taxonomy" id="34607"/>
    <lineage>
        <taxon>Eukaryota</taxon>
        <taxon>Metazoa</taxon>
        <taxon>Ecdysozoa</taxon>
        <taxon>Arthropoda</taxon>
        <taxon>Chelicerata</taxon>
        <taxon>Arachnida</taxon>
        <taxon>Acari</taxon>
        <taxon>Parasitiformes</taxon>
        <taxon>Ixodida</taxon>
        <taxon>Ixodoidea</taxon>
        <taxon>Ixodidae</taxon>
        <taxon>Amblyomminae</taxon>
        <taxon>Amblyomma</taxon>
    </lineage>
</organism>
<dbReference type="InterPro" id="IPR002223">
    <property type="entry name" value="Kunitz_BPTI"/>
</dbReference>
<keyword evidence="2 5" id="KW-0722">Serine protease inhibitor</keyword>
<dbReference type="Gene3D" id="4.10.410.10">
    <property type="entry name" value="Pancreatic trypsin inhibitor Kunitz domain"/>
    <property type="match status" value="1"/>
</dbReference>
<dbReference type="InterPro" id="IPR050098">
    <property type="entry name" value="TFPI/VKTCI-like"/>
</dbReference>
<protein>
    <submittedName>
        <fullName evidence="5">Bpti/kunitz family of serine protease inhibitor</fullName>
    </submittedName>
</protein>
<feature type="domain" description="BPTI/Kunitz inhibitor" evidence="4">
    <location>
        <begin position="26"/>
        <end position="77"/>
    </location>
</feature>
<dbReference type="Pfam" id="PF00014">
    <property type="entry name" value="Kunitz_BPTI"/>
    <property type="match status" value="1"/>
</dbReference>
<dbReference type="EMBL" id="GBBK01005061">
    <property type="protein sequence ID" value="JAC19421.1"/>
    <property type="molecule type" value="mRNA"/>
</dbReference>
<evidence type="ECO:0000256" key="1">
    <source>
        <dbReference type="ARBA" id="ARBA00022690"/>
    </source>
</evidence>
<dbReference type="CDD" id="cd22593">
    <property type="entry name" value="Kunitz_conkunitzin"/>
    <property type="match status" value="1"/>
</dbReference>
<keyword evidence="1 5" id="KW-0646">Protease inhibitor</keyword>
<reference evidence="5" key="1">
    <citation type="journal article" date="2014" name="Parasit. Vectors">
        <title>The sialotranscriptome of Amblyomma triste, Amblyomma parvum and Amblyomma cajennense ticks, uncovered by 454-based RNA-seq.</title>
        <authorList>
            <person name="Garcia G.R."/>
            <person name="Gardinassi L.G."/>
            <person name="Ribeiro J.M."/>
            <person name="Anatriello E."/>
            <person name="Ferreira B.R."/>
            <person name="Moreira H.N."/>
            <person name="Mafra C."/>
            <person name="Martins M.M."/>
            <person name="Szabo M.P."/>
            <person name="de Miranda-Santos I.K."/>
            <person name="Maruyama S.R."/>
        </authorList>
    </citation>
    <scope>NUCLEOTIDE SEQUENCE</scope>
    <source>
        <strain evidence="5">Uberlandia</strain>
    </source>
</reference>
<dbReference type="SUPFAM" id="SSF57362">
    <property type="entry name" value="BPTI-like"/>
    <property type="match status" value="1"/>
</dbReference>
<evidence type="ECO:0000313" key="5">
    <source>
        <dbReference type="EMBL" id="JAC19422.1"/>
    </source>
</evidence>
<dbReference type="InterPro" id="IPR036880">
    <property type="entry name" value="Kunitz_BPTI_sf"/>
</dbReference>
<sequence length="78" mass="9169">KARRTLQKYAEWYTARKMSSIWKKVCKCPMDLGNLGRIRDERWFYDSKTRTCETFSWSTDGGNCNNFPTQEACLNTCA</sequence>
<accession>A0A023FCE8</accession>
<dbReference type="SMART" id="SM00131">
    <property type="entry name" value="KU"/>
    <property type="match status" value="1"/>
</dbReference>
<dbReference type="AlphaFoldDB" id="A0A023FCE8"/>
<dbReference type="GO" id="GO:0004867">
    <property type="term" value="F:serine-type endopeptidase inhibitor activity"/>
    <property type="evidence" value="ECO:0007669"/>
    <property type="project" value="UniProtKB-KW"/>
</dbReference>
<evidence type="ECO:0000259" key="4">
    <source>
        <dbReference type="PROSITE" id="PS50279"/>
    </source>
</evidence>
<dbReference type="PANTHER" id="PTHR10083">
    <property type="entry name" value="KUNITZ-TYPE PROTEASE INHIBITOR-RELATED"/>
    <property type="match status" value="1"/>
</dbReference>
<reference evidence="5" key="2">
    <citation type="submission" date="2014-03" db="EMBL/GenBank/DDBJ databases">
        <authorList>
            <person name="Garcia G.R."/>
            <person name="Gardinassi L.G."/>
            <person name="Ribeiro J.M."/>
            <person name="Anatriello E."/>
            <person name="Ferreira B.R."/>
            <person name="Moreira H.N."/>
            <person name="Mafra C."/>
            <person name="Olegario M.M."/>
            <person name="Szabo P.J."/>
            <person name="Miranda-Santos I.K."/>
            <person name="Maruyama S.R."/>
        </authorList>
    </citation>
    <scope>NUCLEOTIDE SEQUENCE</scope>
    <source>
        <strain evidence="5">Uberlandia</strain>
        <tissue evidence="5">Salivary glands</tissue>
    </source>
</reference>
<keyword evidence="3" id="KW-1015">Disulfide bond</keyword>
<evidence type="ECO:0000256" key="3">
    <source>
        <dbReference type="ARBA" id="ARBA00023157"/>
    </source>
</evidence>
<feature type="non-terminal residue" evidence="5">
    <location>
        <position position="1"/>
    </location>
</feature>
<dbReference type="PROSITE" id="PS50279">
    <property type="entry name" value="BPTI_KUNITZ_2"/>
    <property type="match status" value="1"/>
</dbReference>
<dbReference type="GO" id="GO:0005615">
    <property type="term" value="C:extracellular space"/>
    <property type="evidence" value="ECO:0007669"/>
    <property type="project" value="TreeGrafter"/>
</dbReference>
<dbReference type="PANTHER" id="PTHR10083:SF374">
    <property type="entry name" value="BPTI_KUNITZ INHIBITOR DOMAIN-CONTAINING PROTEIN"/>
    <property type="match status" value="1"/>
</dbReference>
<dbReference type="EMBL" id="GBBK01005060">
    <property type="protein sequence ID" value="JAC19422.1"/>
    <property type="molecule type" value="mRNA"/>
</dbReference>
<name>A0A023FCE8_AMBCJ</name>
<proteinExistence type="evidence at transcript level"/>